<organism evidence="1 2">
    <name type="scientific">Streptomyces millisiae</name>
    <dbReference type="NCBI Taxonomy" id="3075542"/>
    <lineage>
        <taxon>Bacteria</taxon>
        <taxon>Bacillati</taxon>
        <taxon>Actinomycetota</taxon>
        <taxon>Actinomycetes</taxon>
        <taxon>Kitasatosporales</taxon>
        <taxon>Streptomycetaceae</taxon>
        <taxon>Streptomyces</taxon>
    </lineage>
</organism>
<proteinExistence type="predicted"/>
<dbReference type="Proteomes" id="UP001183420">
    <property type="component" value="Unassembled WGS sequence"/>
</dbReference>
<comment type="caution">
    <text evidence="1">The sequence shown here is derived from an EMBL/GenBank/DDBJ whole genome shotgun (WGS) entry which is preliminary data.</text>
</comment>
<protein>
    <submittedName>
        <fullName evidence="1">Uncharacterized protein</fullName>
    </submittedName>
</protein>
<name>A0ABU2LX49_9ACTN</name>
<gene>
    <name evidence="1" type="ORF">RNC47_27805</name>
</gene>
<keyword evidence="2" id="KW-1185">Reference proteome</keyword>
<dbReference type="RefSeq" id="WP_311602606.1">
    <property type="nucleotide sequence ID" value="NZ_JAVREM010000055.1"/>
</dbReference>
<evidence type="ECO:0000313" key="2">
    <source>
        <dbReference type="Proteomes" id="UP001183420"/>
    </source>
</evidence>
<accession>A0ABU2LX49</accession>
<evidence type="ECO:0000313" key="1">
    <source>
        <dbReference type="EMBL" id="MDT0322141.1"/>
    </source>
</evidence>
<dbReference type="EMBL" id="JAVREM010000055">
    <property type="protein sequence ID" value="MDT0322141.1"/>
    <property type="molecule type" value="Genomic_DNA"/>
</dbReference>
<sequence>MSKVSDNHPNVGALVCDETRKRIGVFMGMAGPFAMLRPVGGGKEWEVMPEDVREMTGDHDHA</sequence>
<reference evidence="2" key="1">
    <citation type="submission" date="2023-07" db="EMBL/GenBank/DDBJ databases">
        <title>30 novel species of actinomycetes from the DSMZ collection.</title>
        <authorList>
            <person name="Nouioui I."/>
        </authorList>
    </citation>
    <scope>NUCLEOTIDE SEQUENCE [LARGE SCALE GENOMIC DNA]</scope>
    <source>
        <strain evidence="2">DSM 44918</strain>
    </source>
</reference>